<protein>
    <recommendedName>
        <fullName evidence="4">HTH luxR-type domain-containing protein</fullName>
    </recommendedName>
</protein>
<keyword evidence="3" id="KW-0732">Signal</keyword>
<dbReference type="InterPro" id="IPR015943">
    <property type="entry name" value="WD40/YVTN_repeat-like_dom_sf"/>
</dbReference>
<sequence length="950" mass="108982">MQFKKRCFLLLMPGLLCLSISVLGQYGFNSTPQVVNFTKQSYNAHSQNWSLSQDNNGLIYVANNNGLLSFDGSQWTTYKLPGNPIVRAVAADANNRIYTGAYGEFGYWQQKDRGPLVYHSLSKLVPQQNFAKEEIWKINTQSDGILFQSFSKLYRYKDDRITQIELPGNIMYLFSIRGKDYIQVLDHGIYIINRDNSISKISGSELFNGLKVISIVPFINNTLLIGTVKSGFYVYDGVKFTPWNTPAGHFIQSNDLNAGLRIDDNRYAFGTIRNGIIICDAQGNIQHHINRSNGLQNNTVLNLFKDRMGNLWAGLDKGIDEIVINSGLQFFKDVHGNIGAIYTASLINDNLYIGSNQGLFHTKVNSYNPFTLSAITKVNGINEQVWDLSFIDNELICGNNNATYRIEGSNIYKISDVPGGWNLQKLAAYPNYLVQGSYIGPALYNYGGKGWAFYRLLDSTGFIPSRKIIQQNKNLWIEHANAGIYVLQLSDSLTTASLRQVEIENSDKHDARYSLFSLEGNVYLASSQGIFEYDSRQNKFILSERIKSQLGSNFYANKVIGNTHNLWYVLGNNTLALVNKAQGNQLEKISWVQANFSLVNNYENILQLKDNLYFICGEEGFVIYDRNYYKGDVNETTLFIRQIRFTGKGHTPAVEDPPGSKVSYKNNTLQIVAAHPVFDRDVLFRYSLTRNADDTLWSSWTKSSEREVNNLLPGQYSLKVQSNQSDKIVDYRFTILNPWYTSVVAVIIYILLLLLIAYGIYYYVNWRVKRQNEYMRLQHERKLQEEKRKVEHLTLLQHQKELEREVIIKSEDVAKSAMKLIKNKKALQKLKTELNKLKAEGTDEKSHYQIQKLSRQLDRYISDDQEERSLFENGFSKVHEDFFNRLLIAYPQLTPQDLKLAAYLRMNLSSKEIAPLINISTRGVEIKRYRLRKKLNLDSEANLNDFMMKF</sequence>
<keyword evidence="2" id="KW-0472">Membrane</keyword>
<evidence type="ECO:0000313" key="5">
    <source>
        <dbReference type="EMBL" id="MCU7693753.1"/>
    </source>
</evidence>
<feature type="coiled-coil region" evidence="1">
    <location>
        <begin position="820"/>
        <end position="847"/>
    </location>
</feature>
<evidence type="ECO:0000259" key="4">
    <source>
        <dbReference type="SMART" id="SM00421"/>
    </source>
</evidence>
<keyword evidence="2" id="KW-0812">Transmembrane</keyword>
<dbReference type="SUPFAM" id="SSF50998">
    <property type="entry name" value="Quinoprotein alcohol dehydrogenase-like"/>
    <property type="match status" value="1"/>
</dbReference>
<dbReference type="GO" id="GO:0006355">
    <property type="term" value="P:regulation of DNA-templated transcription"/>
    <property type="evidence" value="ECO:0007669"/>
    <property type="project" value="InterPro"/>
</dbReference>
<feature type="signal peptide" evidence="3">
    <location>
        <begin position="1"/>
        <end position="24"/>
    </location>
</feature>
<feature type="domain" description="HTH luxR-type" evidence="4">
    <location>
        <begin position="890"/>
        <end position="947"/>
    </location>
</feature>
<proteinExistence type="predicted"/>
<dbReference type="Gene3D" id="1.10.10.10">
    <property type="entry name" value="Winged helix-like DNA-binding domain superfamily/Winged helix DNA-binding domain"/>
    <property type="match status" value="1"/>
</dbReference>
<dbReference type="Proteomes" id="UP001209317">
    <property type="component" value="Unassembled WGS sequence"/>
</dbReference>
<dbReference type="InterPro" id="IPR011047">
    <property type="entry name" value="Quinoprotein_ADH-like_sf"/>
</dbReference>
<dbReference type="Gene3D" id="2.60.40.10">
    <property type="entry name" value="Immunoglobulins"/>
    <property type="match status" value="1"/>
</dbReference>
<dbReference type="InterPro" id="IPR016032">
    <property type="entry name" value="Sig_transdc_resp-reg_C-effctor"/>
</dbReference>
<dbReference type="InterPro" id="IPR000792">
    <property type="entry name" value="Tscrpt_reg_LuxR_C"/>
</dbReference>
<dbReference type="GO" id="GO:0003677">
    <property type="term" value="F:DNA binding"/>
    <property type="evidence" value="ECO:0007669"/>
    <property type="project" value="InterPro"/>
</dbReference>
<keyword evidence="1" id="KW-0175">Coiled coil</keyword>
<evidence type="ECO:0000256" key="1">
    <source>
        <dbReference type="SAM" id="Coils"/>
    </source>
</evidence>
<keyword evidence="6" id="KW-1185">Reference proteome</keyword>
<dbReference type="EMBL" id="JAOTPL010000004">
    <property type="protein sequence ID" value="MCU7693753.1"/>
    <property type="molecule type" value="Genomic_DNA"/>
</dbReference>
<evidence type="ECO:0000256" key="3">
    <source>
        <dbReference type="SAM" id="SignalP"/>
    </source>
</evidence>
<accession>A0AAE3IL14</accession>
<dbReference type="SUPFAM" id="SSF46894">
    <property type="entry name" value="C-terminal effector domain of the bipartite response regulators"/>
    <property type="match status" value="1"/>
</dbReference>
<dbReference type="RefSeq" id="WP_263037240.1">
    <property type="nucleotide sequence ID" value="NZ_JAOTPL010000004.1"/>
</dbReference>
<dbReference type="SMART" id="SM00421">
    <property type="entry name" value="HTH_LUXR"/>
    <property type="match status" value="1"/>
</dbReference>
<organism evidence="5 6">
    <name type="scientific">Haoranjiania flava</name>
    <dbReference type="NCBI Taxonomy" id="1856322"/>
    <lineage>
        <taxon>Bacteria</taxon>
        <taxon>Pseudomonadati</taxon>
        <taxon>Bacteroidota</taxon>
        <taxon>Chitinophagia</taxon>
        <taxon>Chitinophagales</taxon>
        <taxon>Chitinophagaceae</taxon>
        <taxon>Haoranjiania</taxon>
    </lineage>
</organism>
<keyword evidence="2" id="KW-1133">Transmembrane helix</keyword>
<feature type="transmembrane region" description="Helical" evidence="2">
    <location>
        <begin position="739"/>
        <end position="764"/>
    </location>
</feature>
<gene>
    <name evidence="5" type="ORF">OD355_04395</name>
</gene>
<comment type="caution">
    <text evidence="5">The sequence shown here is derived from an EMBL/GenBank/DDBJ whole genome shotgun (WGS) entry which is preliminary data.</text>
</comment>
<name>A0AAE3IL14_9BACT</name>
<dbReference type="InterPro" id="IPR036388">
    <property type="entry name" value="WH-like_DNA-bd_sf"/>
</dbReference>
<dbReference type="AlphaFoldDB" id="A0AAE3IL14"/>
<dbReference type="Gene3D" id="2.130.10.10">
    <property type="entry name" value="YVTN repeat-like/Quinoprotein amine dehydrogenase"/>
    <property type="match status" value="3"/>
</dbReference>
<evidence type="ECO:0000256" key="2">
    <source>
        <dbReference type="SAM" id="Phobius"/>
    </source>
</evidence>
<reference evidence="5" key="1">
    <citation type="submission" date="2022-10" db="EMBL/GenBank/DDBJ databases">
        <authorList>
            <person name="Kim H.S."/>
            <person name="Kim J.-S."/>
            <person name="Suh M.K."/>
            <person name="Eom M.K."/>
            <person name="Lee J.-S."/>
        </authorList>
    </citation>
    <scope>NUCLEOTIDE SEQUENCE</scope>
    <source>
        <strain evidence="5">LIP-5</strain>
    </source>
</reference>
<evidence type="ECO:0000313" key="6">
    <source>
        <dbReference type="Proteomes" id="UP001209317"/>
    </source>
</evidence>
<dbReference type="InterPro" id="IPR013783">
    <property type="entry name" value="Ig-like_fold"/>
</dbReference>
<feature type="chain" id="PRO_5042088398" description="HTH luxR-type domain-containing protein" evidence="3">
    <location>
        <begin position="25"/>
        <end position="950"/>
    </location>
</feature>